<gene>
    <name evidence="3" type="ORF">GSH16_10065</name>
</gene>
<evidence type="ECO:0000313" key="4">
    <source>
        <dbReference type="Proteomes" id="UP000436016"/>
    </source>
</evidence>
<comment type="caution">
    <text evidence="3">The sequence shown here is derived from an EMBL/GenBank/DDBJ whole genome shotgun (WGS) entry which is preliminary data.</text>
</comment>
<evidence type="ECO:0000256" key="2">
    <source>
        <dbReference type="SAM" id="SignalP"/>
    </source>
</evidence>
<dbReference type="InterPro" id="IPR019225">
    <property type="entry name" value="DUF2155"/>
</dbReference>
<protein>
    <submittedName>
        <fullName evidence="3">DUF2155 domain-containing protein</fullName>
    </submittedName>
</protein>
<keyword evidence="2" id="KW-0732">Signal</keyword>
<reference evidence="3 4" key="1">
    <citation type="submission" date="2019-12" db="EMBL/GenBank/DDBJ databases">
        <title>Strain KN286 was isolated from seawater, which was collected from Caroline Seamount in the tropical western Pacific.</title>
        <authorList>
            <person name="Wang Q."/>
        </authorList>
    </citation>
    <scope>NUCLEOTIDE SEQUENCE [LARGE SCALE GENOMIC DNA]</scope>
    <source>
        <strain evidence="3 4">KN286</strain>
    </source>
</reference>
<dbReference type="AlphaFoldDB" id="A0A6B0TVJ7"/>
<feature type="signal peptide" evidence="2">
    <location>
        <begin position="1"/>
        <end position="20"/>
    </location>
</feature>
<feature type="compositionally biased region" description="Low complexity" evidence="1">
    <location>
        <begin position="21"/>
        <end position="34"/>
    </location>
</feature>
<feature type="chain" id="PRO_5025413603" evidence="2">
    <location>
        <begin position="21"/>
        <end position="134"/>
    </location>
</feature>
<feature type="region of interest" description="Disordered" evidence="1">
    <location>
        <begin position="21"/>
        <end position="43"/>
    </location>
</feature>
<proteinExistence type="predicted"/>
<evidence type="ECO:0000256" key="1">
    <source>
        <dbReference type="SAM" id="MobiDB-lite"/>
    </source>
</evidence>
<organism evidence="3 4">
    <name type="scientific">Oceanomicrobium pacificus</name>
    <dbReference type="NCBI Taxonomy" id="2692916"/>
    <lineage>
        <taxon>Bacteria</taxon>
        <taxon>Pseudomonadati</taxon>
        <taxon>Pseudomonadota</taxon>
        <taxon>Alphaproteobacteria</taxon>
        <taxon>Rhodobacterales</taxon>
        <taxon>Paracoccaceae</taxon>
        <taxon>Oceanomicrobium</taxon>
    </lineage>
</organism>
<sequence length="134" mass="14421">MRALLTPILFAALIGGPALAQDASSSLSDPSTTTAERERGEGARLRMLDTMSGVVTDLEVNAGEEIIHERLAIRLDSCLYPVGDPAADAFALLEIKDVREPGPRFTGWMFASSPALSAMDHPRYDVWVLSCTTS</sequence>
<dbReference type="Proteomes" id="UP000436016">
    <property type="component" value="Unassembled WGS sequence"/>
</dbReference>
<keyword evidence="4" id="KW-1185">Reference proteome</keyword>
<dbReference type="EMBL" id="WUWG01000003">
    <property type="protein sequence ID" value="MXU65795.1"/>
    <property type="molecule type" value="Genomic_DNA"/>
</dbReference>
<accession>A0A6B0TVJ7</accession>
<dbReference type="Pfam" id="PF09923">
    <property type="entry name" value="DUF2155"/>
    <property type="match status" value="1"/>
</dbReference>
<dbReference type="RefSeq" id="WP_160854591.1">
    <property type="nucleotide sequence ID" value="NZ_WUWG01000003.1"/>
</dbReference>
<name>A0A6B0TVJ7_9RHOB</name>
<evidence type="ECO:0000313" key="3">
    <source>
        <dbReference type="EMBL" id="MXU65795.1"/>
    </source>
</evidence>